<name>A0A319A1A2_9EURO</name>
<proteinExistence type="predicted"/>
<dbReference type="EMBL" id="KZ821229">
    <property type="protein sequence ID" value="PYH46068.1"/>
    <property type="molecule type" value="Genomic_DNA"/>
</dbReference>
<gene>
    <name evidence="1" type="ORF">BP01DRAFT_34979</name>
</gene>
<accession>A0A319A1A2</accession>
<dbReference type="AlphaFoldDB" id="A0A319A1A2"/>
<organism evidence="1 2">
    <name type="scientific">Aspergillus saccharolyticus JOP 1030-1</name>
    <dbReference type="NCBI Taxonomy" id="1450539"/>
    <lineage>
        <taxon>Eukaryota</taxon>
        <taxon>Fungi</taxon>
        <taxon>Dikarya</taxon>
        <taxon>Ascomycota</taxon>
        <taxon>Pezizomycotina</taxon>
        <taxon>Eurotiomycetes</taxon>
        <taxon>Eurotiomycetidae</taxon>
        <taxon>Eurotiales</taxon>
        <taxon>Aspergillaceae</taxon>
        <taxon>Aspergillus</taxon>
        <taxon>Aspergillus subgen. Circumdati</taxon>
    </lineage>
</organism>
<dbReference type="OrthoDB" id="4292696at2759"/>
<keyword evidence="2" id="KW-1185">Reference proteome</keyword>
<dbReference type="RefSeq" id="XP_025432050.1">
    <property type="nucleotide sequence ID" value="XM_025573766.1"/>
</dbReference>
<evidence type="ECO:0000313" key="2">
    <source>
        <dbReference type="Proteomes" id="UP000248349"/>
    </source>
</evidence>
<evidence type="ECO:0000313" key="1">
    <source>
        <dbReference type="EMBL" id="PYH46068.1"/>
    </source>
</evidence>
<dbReference type="Proteomes" id="UP000248349">
    <property type="component" value="Unassembled WGS sequence"/>
</dbReference>
<protein>
    <submittedName>
        <fullName evidence="1">Uncharacterized protein</fullName>
    </submittedName>
</protein>
<dbReference type="GeneID" id="37074994"/>
<sequence>MVDSVCFGGSPNRHFFSSQLHAKMVAPTIPSWLLPNIYSASRFDDSAPPSWHVVFICPMEDAERVAALTKLCSVDEDWVDRPSTRMRRLVEIPWLMDRLPQVSVIFDIINNDPLIFVDDQSRKDDTAIIAWKASKDSVPEAARVPFNRTNLLLSVVAGGGTIPSEYPRIVPEIKPERAIKAALPPHLAGLRLDSSTPTLISLIHLPAVVQENLKALMPHAVTIRNWPEHTEPCSHAQLYRMFQAIKISHPGIDEAFALFIDEDCEGYHVVAAEGASAYRSDPRDKRLSLAVCPFDKVQDFWTAAFHPTSQIPAFLPDGPYRYNPAMYSMRNWGGEPIVDPDDIAGSIDHNLIFILEAMTPSELRKIRAELFPAPDQEYMWVDVSDRLPSPDMQGLLAYFESEEFEEHPPPREFLAIDRKTLEVALEPADEREDWEAIIVASNEGGDVWFDDDKNRAFGHISTGYGYGRMNLEEAEIAHTNLSIQNMSWDELCSDGEVVYWSAYRTWAERNMGEETFARSFGPEGVRVARQ</sequence>
<reference evidence="1 2" key="1">
    <citation type="submission" date="2016-12" db="EMBL/GenBank/DDBJ databases">
        <title>The genomes of Aspergillus section Nigri reveals drivers in fungal speciation.</title>
        <authorList>
            <consortium name="DOE Joint Genome Institute"/>
            <person name="Vesth T.C."/>
            <person name="Nybo J."/>
            <person name="Theobald S."/>
            <person name="Brandl J."/>
            <person name="Frisvad J.C."/>
            <person name="Nielsen K.F."/>
            <person name="Lyhne E.K."/>
            <person name="Kogle M.E."/>
            <person name="Kuo A."/>
            <person name="Riley R."/>
            <person name="Clum A."/>
            <person name="Nolan M."/>
            <person name="Lipzen A."/>
            <person name="Salamov A."/>
            <person name="Henrissat B."/>
            <person name="Wiebenga A."/>
            <person name="De Vries R.P."/>
            <person name="Grigoriev I.V."/>
            <person name="Mortensen U.H."/>
            <person name="Andersen M.R."/>
            <person name="Baker S.E."/>
        </authorList>
    </citation>
    <scope>NUCLEOTIDE SEQUENCE [LARGE SCALE GENOMIC DNA]</scope>
    <source>
        <strain evidence="1 2">JOP 1030-1</strain>
    </source>
</reference>